<dbReference type="GO" id="GO:0009535">
    <property type="term" value="C:chloroplast thylakoid membrane"/>
    <property type="evidence" value="ECO:0007669"/>
    <property type="project" value="TreeGrafter"/>
</dbReference>
<feature type="region of interest" description="Disordered" evidence="3">
    <location>
        <begin position="264"/>
        <end position="317"/>
    </location>
</feature>
<proteinExistence type="predicted"/>
<dbReference type="InterPro" id="IPR000504">
    <property type="entry name" value="RRM_dom"/>
</dbReference>
<evidence type="ECO:0000259" key="4">
    <source>
        <dbReference type="PROSITE" id="PS50102"/>
    </source>
</evidence>
<evidence type="ECO:0000256" key="1">
    <source>
        <dbReference type="ARBA" id="ARBA00022884"/>
    </source>
</evidence>
<dbReference type="InterPro" id="IPR012677">
    <property type="entry name" value="Nucleotide-bd_a/b_plait_sf"/>
</dbReference>
<dbReference type="Proteomes" id="UP001374535">
    <property type="component" value="Chromosome 2"/>
</dbReference>
<dbReference type="GO" id="GO:0003729">
    <property type="term" value="F:mRNA binding"/>
    <property type="evidence" value="ECO:0007669"/>
    <property type="project" value="TreeGrafter"/>
</dbReference>
<evidence type="ECO:0000313" key="6">
    <source>
        <dbReference type="Proteomes" id="UP001374535"/>
    </source>
</evidence>
<keyword evidence="1 2" id="KW-0694">RNA-binding</keyword>
<name>A0AAQ3S5A8_VIGMU</name>
<dbReference type="GO" id="GO:1901259">
    <property type="term" value="P:chloroplast rRNA processing"/>
    <property type="evidence" value="ECO:0007669"/>
    <property type="project" value="TreeGrafter"/>
</dbReference>
<sequence length="317" mass="35225">MALLRVACLTSANQLSAQTYSHSIALSSLSQSINFPKRSSFHLLTTAKQTPNFTLTCVSTSQQQPQPVTEEEFSRTRLLAQNVPWTSTPEDIRSLFEKHGKVLEVELSMYKKNRNRGLAFVEMGSPEEALEALNKLESYEFEGRVMKVNYARPKKQKTPPPVKPKPGVTFNLFVGNLSYEAKSKDLKEFFDSGTGKVARAEVVFLDNPRKPSGYGFVSFKSKKEAEAALAEFQGKVTPGFFFVWIWIIEYGECHSRKVDRGRRFVQKPGDGNSKSVVDAPSELSVNGAEAQEPAEETPNSEDTPELSVNGAEADKAD</sequence>
<evidence type="ECO:0000313" key="5">
    <source>
        <dbReference type="EMBL" id="WVZ19944.1"/>
    </source>
</evidence>
<reference evidence="5 6" key="1">
    <citation type="journal article" date="2023" name="Life. Sci Alliance">
        <title>Evolutionary insights into 3D genome organization and epigenetic landscape of Vigna mungo.</title>
        <authorList>
            <person name="Junaid A."/>
            <person name="Singh B."/>
            <person name="Bhatia S."/>
        </authorList>
    </citation>
    <scope>NUCLEOTIDE SEQUENCE [LARGE SCALE GENOMIC DNA]</scope>
    <source>
        <strain evidence="5">Urdbean</strain>
    </source>
</reference>
<organism evidence="5 6">
    <name type="scientific">Vigna mungo</name>
    <name type="common">Black gram</name>
    <name type="synonym">Phaseolus mungo</name>
    <dbReference type="NCBI Taxonomy" id="3915"/>
    <lineage>
        <taxon>Eukaryota</taxon>
        <taxon>Viridiplantae</taxon>
        <taxon>Streptophyta</taxon>
        <taxon>Embryophyta</taxon>
        <taxon>Tracheophyta</taxon>
        <taxon>Spermatophyta</taxon>
        <taxon>Magnoliopsida</taxon>
        <taxon>eudicotyledons</taxon>
        <taxon>Gunneridae</taxon>
        <taxon>Pentapetalae</taxon>
        <taxon>rosids</taxon>
        <taxon>fabids</taxon>
        <taxon>Fabales</taxon>
        <taxon>Fabaceae</taxon>
        <taxon>Papilionoideae</taxon>
        <taxon>50 kb inversion clade</taxon>
        <taxon>NPAAA clade</taxon>
        <taxon>indigoferoid/millettioid clade</taxon>
        <taxon>Phaseoleae</taxon>
        <taxon>Vigna</taxon>
    </lineage>
</organism>
<feature type="compositionally biased region" description="Acidic residues" evidence="3">
    <location>
        <begin position="292"/>
        <end position="304"/>
    </location>
</feature>
<dbReference type="InterPro" id="IPR035979">
    <property type="entry name" value="RBD_domain_sf"/>
</dbReference>
<dbReference type="AlphaFoldDB" id="A0AAQ3S5A8"/>
<dbReference type="InterPro" id="IPR050502">
    <property type="entry name" value="Euk_RNA-bind_prot"/>
</dbReference>
<feature type="domain" description="RRM" evidence="4">
    <location>
        <begin position="170"/>
        <end position="235"/>
    </location>
</feature>
<keyword evidence="6" id="KW-1185">Reference proteome</keyword>
<evidence type="ECO:0000256" key="3">
    <source>
        <dbReference type="SAM" id="MobiDB-lite"/>
    </source>
</evidence>
<dbReference type="PANTHER" id="PTHR48025">
    <property type="entry name" value="OS02G0815200 PROTEIN"/>
    <property type="match status" value="1"/>
</dbReference>
<dbReference type="PROSITE" id="PS50102">
    <property type="entry name" value="RRM"/>
    <property type="match status" value="2"/>
</dbReference>
<dbReference type="Pfam" id="PF00076">
    <property type="entry name" value="RRM_1"/>
    <property type="match status" value="2"/>
</dbReference>
<dbReference type="PANTHER" id="PTHR48025:SF17">
    <property type="entry name" value="28 KDA RIBONUCLEOPROTEIN, CHLOROPLASTIC"/>
    <property type="match status" value="1"/>
</dbReference>
<dbReference type="CDD" id="cd00590">
    <property type="entry name" value="RRM_SF"/>
    <property type="match status" value="2"/>
</dbReference>
<protein>
    <recommendedName>
        <fullName evidence="4">RRM domain-containing protein</fullName>
    </recommendedName>
</protein>
<dbReference type="SMART" id="SM00360">
    <property type="entry name" value="RRM"/>
    <property type="match status" value="2"/>
</dbReference>
<dbReference type="EMBL" id="CP144699">
    <property type="protein sequence ID" value="WVZ19944.1"/>
    <property type="molecule type" value="Genomic_DNA"/>
</dbReference>
<dbReference type="SUPFAM" id="SSF54928">
    <property type="entry name" value="RNA-binding domain, RBD"/>
    <property type="match status" value="1"/>
</dbReference>
<feature type="domain" description="RRM" evidence="4">
    <location>
        <begin position="76"/>
        <end position="153"/>
    </location>
</feature>
<evidence type="ECO:0000256" key="2">
    <source>
        <dbReference type="PROSITE-ProRule" id="PRU00176"/>
    </source>
</evidence>
<gene>
    <name evidence="5" type="ORF">V8G54_007266</name>
</gene>
<dbReference type="Gene3D" id="3.30.70.330">
    <property type="match status" value="2"/>
</dbReference>
<accession>A0AAQ3S5A8</accession>